<dbReference type="RefSeq" id="WP_133725502.1">
    <property type="nucleotide sequence ID" value="NZ_SOAN01000001.1"/>
</dbReference>
<dbReference type="CDD" id="cd04301">
    <property type="entry name" value="NAT_SF"/>
    <property type="match status" value="1"/>
</dbReference>
<dbReference type="InterPro" id="IPR050832">
    <property type="entry name" value="Bact_Acetyltransf"/>
</dbReference>
<dbReference type="Proteomes" id="UP000294506">
    <property type="component" value="Unassembled WGS sequence"/>
</dbReference>
<dbReference type="GO" id="GO:0016747">
    <property type="term" value="F:acyltransferase activity, transferring groups other than amino-acyl groups"/>
    <property type="evidence" value="ECO:0007669"/>
    <property type="project" value="InterPro"/>
</dbReference>
<dbReference type="SUPFAM" id="SSF55729">
    <property type="entry name" value="Acyl-CoA N-acyltransferases (Nat)"/>
    <property type="match status" value="1"/>
</dbReference>
<name>A0A4R7G747_9MICC</name>
<proteinExistence type="predicted"/>
<evidence type="ECO:0000313" key="4">
    <source>
        <dbReference type="EMBL" id="TDS87393.1"/>
    </source>
</evidence>
<reference evidence="4 5" key="1">
    <citation type="submission" date="2019-03" db="EMBL/GenBank/DDBJ databases">
        <title>Genomic Encyclopedia of Type Strains, Phase III (KMG-III): the genomes of soil and plant-associated and newly described type strains.</title>
        <authorList>
            <person name="Whitman W."/>
        </authorList>
    </citation>
    <scope>NUCLEOTIDE SEQUENCE [LARGE SCALE GENOMIC DNA]</scope>
    <source>
        <strain evidence="4 5">DSM 27373</strain>
    </source>
</reference>
<dbReference type="PANTHER" id="PTHR43877:SF2">
    <property type="entry name" value="AMINOALKYLPHOSPHONATE N-ACETYLTRANSFERASE-RELATED"/>
    <property type="match status" value="1"/>
</dbReference>
<accession>A0A4R7G747</accession>
<keyword evidence="4" id="KW-0687">Ribonucleoprotein</keyword>
<feature type="domain" description="N-acetyltransferase" evidence="3">
    <location>
        <begin position="18"/>
        <end position="176"/>
    </location>
</feature>
<dbReference type="Pfam" id="PF00583">
    <property type="entry name" value="Acetyltransf_1"/>
    <property type="match status" value="1"/>
</dbReference>
<dbReference type="Gene3D" id="3.40.630.30">
    <property type="match status" value="1"/>
</dbReference>
<dbReference type="InterPro" id="IPR016181">
    <property type="entry name" value="Acyl_CoA_acyltransferase"/>
</dbReference>
<dbReference type="InterPro" id="IPR000182">
    <property type="entry name" value="GNAT_dom"/>
</dbReference>
<sequence>MIASLELPATLPTRIGDLTLRRAQHEDLDTLMRLLADDPISAGRGDQAAAADVDRYDAALTDLIKDPSNEMLLVISGSGDPMATMQLTRIPGLTRRGSTRLLIEAVRVSSARRSSGIGSAMMTWVVDVAAPATGASLVQLTSDDARGDAHRFYERLGFVASHRGFKYQLAAPPTSA</sequence>
<evidence type="ECO:0000313" key="5">
    <source>
        <dbReference type="Proteomes" id="UP000294506"/>
    </source>
</evidence>
<dbReference type="EMBL" id="SOAN01000001">
    <property type="protein sequence ID" value="TDS87393.1"/>
    <property type="molecule type" value="Genomic_DNA"/>
</dbReference>
<keyword evidence="4" id="KW-0689">Ribosomal protein</keyword>
<dbReference type="PANTHER" id="PTHR43877">
    <property type="entry name" value="AMINOALKYLPHOSPHONATE N-ACETYLTRANSFERASE-RELATED-RELATED"/>
    <property type="match status" value="1"/>
</dbReference>
<evidence type="ECO:0000256" key="1">
    <source>
        <dbReference type="ARBA" id="ARBA00022679"/>
    </source>
</evidence>
<dbReference type="PROSITE" id="PS51186">
    <property type="entry name" value="GNAT"/>
    <property type="match status" value="1"/>
</dbReference>
<organism evidence="4 5">
    <name type="scientific">Nesterenkonia aurantiaca</name>
    <dbReference type="NCBI Taxonomy" id="1436010"/>
    <lineage>
        <taxon>Bacteria</taxon>
        <taxon>Bacillati</taxon>
        <taxon>Actinomycetota</taxon>
        <taxon>Actinomycetes</taxon>
        <taxon>Micrococcales</taxon>
        <taxon>Micrococcaceae</taxon>
        <taxon>Nesterenkonia</taxon>
    </lineage>
</organism>
<keyword evidence="2" id="KW-0012">Acyltransferase</keyword>
<evidence type="ECO:0000259" key="3">
    <source>
        <dbReference type="PROSITE" id="PS51186"/>
    </source>
</evidence>
<dbReference type="AlphaFoldDB" id="A0A4R7G747"/>
<evidence type="ECO:0000256" key="2">
    <source>
        <dbReference type="ARBA" id="ARBA00023315"/>
    </source>
</evidence>
<dbReference type="GO" id="GO:0005840">
    <property type="term" value="C:ribosome"/>
    <property type="evidence" value="ECO:0007669"/>
    <property type="project" value="UniProtKB-KW"/>
</dbReference>
<comment type="caution">
    <text evidence="4">The sequence shown here is derived from an EMBL/GenBank/DDBJ whole genome shotgun (WGS) entry which is preliminary data.</text>
</comment>
<keyword evidence="5" id="KW-1185">Reference proteome</keyword>
<protein>
    <submittedName>
        <fullName evidence="4">Ribosomal protein S18 acetylase RimI-like enzyme</fullName>
    </submittedName>
</protein>
<gene>
    <name evidence="4" type="ORF">EV640_101177</name>
</gene>
<keyword evidence="1" id="KW-0808">Transferase</keyword>